<feature type="compositionally biased region" description="Polar residues" evidence="1">
    <location>
        <begin position="97"/>
        <end position="111"/>
    </location>
</feature>
<feature type="compositionally biased region" description="Polar residues" evidence="1">
    <location>
        <begin position="78"/>
        <end position="89"/>
    </location>
</feature>
<name>A0A2V5HFM4_ASPV1</name>
<keyword evidence="3" id="KW-1185">Reference proteome</keyword>
<accession>A0A2V5HFM4</accession>
<dbReference type="AlphaFoldDB" id="A0A2V5HFM4"/>
<reference evidence="2 3" key="1">
    <citation type="submission" date="2018-02" db="EMBL/GenBank/DDBJ databases">
        <title>The genomes of Aspergillus section Nigri reveals drivers in fungal speciation.</title>
        <authorList>
            <consortium name="DOE Joint Genome Institute"/>
            <person name="Vesth T.C."/>
            <person name="Nybo J."/>
            <person name="Theobald S."/>
            <person name="Brandl J."/>
            <person name="Frisvad J.C."/>
            <person name="Nielsen K.F."/>
            <person name="Lyhne E.K."/>
            <person name="Kogle M.E."/>
            <person name="Kuo A."/>
            <person name="Riley R."/>
            <person name="Clum A."/>
            <person name="Nolan M."/>
            <person name="Lipzen A."/>
            <person name="Salamov A."/>
            <person name="Henrissat B."/>
            <person name="Wiebenga A."/>
            <person name="De vries R.P."/>
            <person name="Grigoriev I.V."/>
            <person name="Mortensen U.H."/>
            <person name="Andersen M.R."/>
            <person name="Baker S.E."/>
        </authorList>
    </citation>
    <scope>NUCLEOTIDE SEQUENCE [LARGE SCALE GENOMIC DNA]</scope>
    <source>
        <strain evidence="2 3">CBS 115571</strain>
    </source>
</reference>
<dbReference type="EMBL" id="KZ825118">
    <property type="protein sequence ID" value="PYI21262.1"/>
    <property type="molecule type" value="Genomic_DNA"/>
</dbReference>
<evidence type="ECO:0000313" key="3">
    <source>
        <dbReference type="Proteomes" id="UP000249829"/>
    </source>
</evidence>
<feature type="region of interest" description="Disordered" evidence="1">
    <location>
        <begin position="31"/>
        <end position="111"/>
    </location>
</feature>
<gene>
    <name evidence="2" type="ORF">BO99DRAFT_411035</name>
</gene>
<sequence length="125" mass="13343">MDRTAIYSRYLRTRWTKDTETTPETLLLERSGTMPVDYGSPEAVTVPSEPPEEPAAAKETTTAADAPTLTTAAIMLSPNLTPASTTPTGNHPGPSVTPASSTPLAKPTVTNPVPIIDLNWVRQRS</sequence>
<organism evidence="2 3">
    <name type="scientific">Aspergillus violaceofuscus (strain CBS 115571)</name>
    <dbReference type="NCBI Taxonomy" id="1450538"/>
    <lineage>
        <taxon>Eukaryota</taxon>
        <taxon>Fungi</taxon>
        <taxon>Dikarya</taxon>
        <taxon>Ascomycota</taxon>
        <taxon>Pezizomycotina</taxon>
        <taxon>Eurotiomycetes</taxon>
        <taxon>Eurotiomycetidae</taxon>
        <taxon>Eurotiales</taxon>
        <taxon>Aspergillaceae</taxon>
        <taxon>Aspergillus</taxon>
    </lineage>
</organism>
<protein>
    <submittedName>
        <fullName evidence="2">Uncharacterized protein</fullName>
    </submittedName>
</protein>
<evidence type="ECO:0000256" key="1">
    <source>
        <dbReference type="SAM" id="MobiDB-lite"/>
    </source>
</evidence>
<proteinExistence type="predicted"/>
<dbReference type="Proteomes" id="UP000249829">
    <property type="component" value="Unassembled WGS sequence"/>
</dbReference>
<evidence type="ECO:0000313" key="2">
    <source>
        <dbReference type="EMBL" id="PYI21262.1"/>
    </source>
</evidence>
<feature type="compositionally biased region" description="Low complexity" evidence="1">
    <location>
        <begin position="57"/>
        <end position="73"/>
    </location>
</feature>